<dbReference type="Gene3D" id="3.40.50.2300">
    <property type="match status" value="1"/>
</dbReference>
<evidence type="ECO:0000256" key="2">
    <source>
        <dbReference type="SAM" id="Phobius"/>
    </source>
</evidence>
<accession>A0A6G2B9B0</accession>
<keyword evidence="2" id="KW-0812">Transmembrane</keyword>
<keyword evidence="2" id="KW-0472">Membrane</keyword>
<dbReference type="InterPro" id="IPR011006">
    <property type="entry name" value="CheY-like_superfamily"/>
</dbReference>
<comment type="caution">
    <text evidence="4">The sequence shown here is derived from an EMBL/GenBank/DDBJ whole genome shotgun (WGS) entry which is preliminary data.</text>
</comment>
<sequence>MLNHDWMPEAIWIKLIGTLPSLFWVTFATVVYLSLRKTIIQSLVPRVTALRALGVEVEIAGQLLDQATERSDIPVTPADRRGVLNRLEHAAETLRGGSILWVDDHPEFNYPLTKIFRSMEMRVDAVRSTDDALIALRRDSYDIILSDIDRHGDPQAGISMLRELETQAINLPVLVYSANFNPELGVDRRIFAATNNPVEVAHYVIDLLERVRFGSPNVRGW</sequence>
<dbReference type="SUPFAM" id="SSF52172">
    <property type="entry name" value="CheY-like"/>
    <property type="match status" value="1"/>
</dbReference>
<organism evidence="4 5">
    <name type="scientific">Streptomyces taklimakanensis</name>
    <dbReference type="NCBI Taxonomy" id="2569853"/>
    <lineage>
        <taxon>Bacteria</taxon>
        <taxon>Bacillati</taxon>
        <taxon>Actinomycetota</taxon>
        <taxon>Actinomycetes</taxon>
        <taxon>Kitasatosporales</taxon>
        <taxon>Streptomycetaceae</taxon>
        <taxon>Streptomyces</taxon>
    </lineage>
</organism>
<proteinExistence type="predicted"/>
<reference evidence="4 5" key="1">
    <citation type="submission" date="2019-11" db="EMBL/GenBank/DDBJ databases">
        <authorList>
            <person name="Yuan L."/>
        </authorList>
    </citation>
    <scope>NUCLEOTIDE SEQUENCE [LARGE SCALE GENOMIC DNA]</scope>
    <source>
        <strain evidence="4 5">TRM43335</strain>
    </source>
</reference>
<feature type="domain" description="Response regulatory" evidence="3">
    <location>
        <begin position="98"/>
        <end position="208"/>
    </location>
</feature>
<protein>
    <submittedName>
        <fullName evidence="4">Response regulator</fullName>
    </submittedName>
</protein>
<dbReference type="EMBL" id="WIXO01000001">
    <property type="protein sequence ID" value="MTE18865.1"/>
    <property type="molecule type" value="Genomic_DNA"/>
</dbReference>
<keyword evidence="1" id="KW-0597">Phosphoprotein</keyword>
<keyword evidence="2" id="KW-1133">Transmembrane helix</keyword>
<dbReference type="GO" id="GO:0000160">
    <property type="term" value="P:phosphorelay signal transduction system"/>
    <property type="evidence" value="ECO:0007669"/>
    <property type="project" value="InterPro"/>
</dbReference>
<dbReference type="PROSITE" id="PS50110">
    <property type="entry name" value="RESPONSE_REGULATORY"/>
    <property type="match status" value="1"/>
</dbReference>
<dbReference type="Pfam" id="PF00072">
    <property type="entry name" value="Response_reg"/>
    <property type="match status" value="1"/>
</dbReference>
<name>A0A6G2B9B0_9ACTN</name>
<evidence type="ECO:0000259" key="3">
    <source>
        <dbReference type="PROSITE" id="PS50110"/>
    </source>
</evidence>
<feature type="modified residue" description="4-aspartylphosphate" evidence="1">
    <location>
        <position position="147"/>
    </location>
</feature>
<dbReference type="InterPro" id="IPR001789">
    <property type="entry name" value="Sig_transdc_resp-reg_receiver"/>
</dbReference>
<dbReference type="Proteomes" id="UP000473014">
    <property type="component" value="Unassembled WGS sequence"/>
</dbReference>
<dbReference type="AlphaFoldDB" id="A0A6G2B9B0"/>
<gene>
    <name evidence="4" type="ORF">F0L17_06885</name>
</gene>
<dbReference type="OrthoDB" id="88903at2"/>
<evidence type="ECO:0000313" key="4">
    <source>
        <dbReference type="EMBL" id="MTE18865.1"/>
    </source>
</evidence>
<keyword evidence="5" id="KW-1185">Reference proteome</keyword>
<evidence type="ECO:0000313" key="5">
    <source>
        <dbReference type="Proteomes" id="UP000473014"/>
    </source>
</evidence>
<feature type="transmembrane region" description="Helical" evidence="2">
    <location>
        <begin position="12"/>
        <end position="35"/>
    </location>
</feature>
<evidence type="ECO:0000256" key="1">
    <source>
        <dbReference type="PROSITE-ProRule" id="PRU00169"/>
    </source>
</evidence>
<dbReference type="CDD" id="cd00156">
    <property type="entry name" value="REC"/>
    <property type="match status" value="1"/>
</dbReference>